<evidence type="ECO:0000313" key="5">
    <source>
        <dbReference type="EMBL" id="RXS93410.1"/>
    </source>
</evidence>
<name>A0A4Q1S8T1_9BACT</name>
<dbReference type="GO" id="GO:0000976">
    <property type="term" value="F:transcription cis-regulatory region binding"/>
    <property type="evidence" value="ECO:0007669"/>
    <property type="project" value="TreeGrafter"/>
</dbReference>
<dbReference type="CDD" id="cd01392">
    <property type="entry name" value="HTH_LacI"/>
    <property type="match status" value="1"/>
</dbReference>
<evidence type="ECO:0000256" key="3">
    <source>
        <dbReference type="ARBA" id="ARBA00023163"/>
    </source>
</evidence>
<feature type="domain" description="HTH lacI-type" evidence="4">
    <location>
        <begin position="20"/>
        <end position="76"/>
    </location>
</feature>
<dbReference type="AlphaFoldDB" id="A0A4Q1S8T1"/>
<dbReference type="Proteomes" id="UP000290253">
    <property type="component" value="Unassembled WGS sequence"/>
</dbReference>
<dbReference type="PANTHER" id="PTHR30146:SF109">
    <property type="entry name" value="HTH-TYPE TRANSCRIPTIONAL REGULATOR GALS"/>
    <property type="match status" value="1"/>
</dbReference>
<sequence length="351" mass="39211">MAGKSESGKKNKQTLRDKPVRLKELAEYLGLNPSTISVVLNDTPGRSIPEATRQRIKEAAQKLNYQPNLVARSFRNRRTLTIGIMVPVLSDGYHTEIMTGAGDCLVNAGYFYFTAHHRHRPALVEQYSRQLVAKGAEGLICIDTALDHPMSVPVVAVAGHRHIRNVTNVVLDHRRAAELAIQHLYTLGHRRIAFMHGQPFSSDSNDRWQSIVDVCNGLGLPMHPELIMQLDRDISTPELGYPVVEHLVRGRRKFTALVCFNDVAAIGAIRGLRDLGLRVPEDVSVIGFDDIKAAAFLTPGLTTIRQPLAEMGRFAAQYMVNRLNQTEEFREQVAFEPELIVRESTAPPRRS</sequence>
<dbReference type="EMBL" id="SDMK01000005">
    <property type="protein sequence ID" value="RXS93410.1"/>
    <property type="molecule type" value="Genomic_DNA"/>
</dbReference>
<dbReference type="PROSITE" id="PS50932">
    <property type="entry name" value="HTH_LACI_2"/>
    <property type="match status" value="1"/>
</dbReference>
<keyword evidence="1" id="KW-0805">Transcription regulation</keyword>
<evidence type="ECO:0000259" key="4">
    <source>
        <dbReference type="PROSITE" id="PS50932"/>
    </source>
</evidence>
<dbReference type="PANTHER" id="PTHR30146">
    <property type="entry name" value="LACI-RELATED TRANSCRIPTIONAL REPRESSOR"/>
    <property type="match status" value="1"/>
</dbReference>
<evidence type="ECO:0000313" key="6">
    <source>
        <dbReference type="Proteomes" id="UP000290253"/>
    </source>
</evidence>
<accession>A0A4Q1S8T1</accession>
<gene>
    <name evidence="5" type="ORF">ESZ00_18875</name>
</gene>
<dbReference type="Pfam" id="PF00356">
    <property type="entry name" value="LacI"/>
    <property type="match status" value="1"/>
</dbReference>
<comment type="caution">
    <text evidence="5">The sequence shown here is derived from an EMBL/GenBank/DDBJ whole genome shotgun (WGS) entry which is preliminary data.</text>
</comment>
<dbReference type="Pfam" id="PF13377">
    <property type="entry name" value="Peripla_BP_3"/>
    <property type="match status" value="1"/>
</dbReference>
<reference evidence="5 6" key="1">
    <citation type="journal article" date="2016" name="Int. J. Syst. Evol. Microbiol.">
        <title>Acidipila dinghuensis sp. nov., an acidobacterium isolated from forest soil.</title>
        <authorList>
            <person name="Jiang Y.W."/>
            <person name="Wang J."/>
            <person name="Chen M.H."/>
            <person name="Lv Y.Y."/>
            <person name="Qiu L.H."/>
        </authorList>
    </citation>
    <scope>NUCLEOTIDE SEQUENCE [LARGE SCALE GENOMIC DNA]</scope>
    <source>
        <strain evidence="5 6">DHOF10</strain>
    </source>
</reference>
<dbReference type="RefSeq" id="WP_129209953.1">
    <property type="nucleotide sequence ID" value="NZ_BMGU01000002.1"/>
</dbReference>
<dbReference type="OrthoDB" id="110416at2"/>
<dbReference type="CDD" id="cd06267">
    <property type="entry name" value="PBP1_LacI_sugar_binding-like"/>
    <property type="match status" value="1"/>
</dbReference>
<proteinExistence type="predicted"/>
<keyword evidence="6" id="KW-1185">Reference proteome</keyword>
<evidence type="ECO:0000256" key="2">
    <source>
        <dbReference type="ARBA" id="ARBA00023125"/>
    </source>
</evidence>
<keyword evidence="2" id="KW-0238">DNA-binding</keyword>
<dbReference type="InterPro" id="IPR010982">
    <property type="entry name" value="Lambda_DNA-bd_dom_sf"/>
</dbReference>
<dbReference type="InterPro" id="IPR028082">
    <property type="entry name" value="Peripla_BP_I"/>
</dbReference>
<keyword evidence="3" id="KW-0804">Transcription</keyword>
<organism evidence="5 6">
    <name type="scientific">Silvibacterium dinghuense</name>
    <dbReference type="NCBI Taxonomy" id="1560006"/>
    <lineage>
        <taxon>Bacteria</taxon>
        <taxon>Pseudomonadati</taxon>
        <taxon>Acidobacteriota</taxon>
        <taxon>Terriglobia</taxon>
        <taxon>Terriglobales</taxon>
        <taxon>Acidobacteriaceae</taxon>
        <taxon>Silvibacterium</taxon>
    </lineage>
</organism>
<dbReference type="Gene3D" id="1.10.260.40">
    <property type="entry name" value="lambda repressor-like DNA-binding domains"/>
    <property type="match status" value="1"/>
</dbReference>
<dbReference type="InterPro" id="IPR046335">
    <property type="entry name" value="LacI/GalR-like_sensor"/>
</dbReference>
<dbReference type="GO" id="GO:0003700">
    <property type="term" value="F:DNA-binding transcription factor activity"/>
    <property type="evidence" value="ECO:0007669"/>
    <property type="project" value="TreeGrafter"/>
</dbReference>
<dbReference type="InterPro" id="IPR000843">
    <property type="entry name" value="HTH_LacI"/>
</dbReference>
<evidence type="ECO:0000256" key="1">
    <source>
        <dbReference type="ARBA" id="ARBA00023015"/>
    </source>
</evidence>
<protein>
    <submittedName>
        <fullName evidence="5">LacI family transcriptional regulator</fullName>
    </submittedName>
</protein>
<dbReference type="Gene3D" id="3.40.50.2300">
    <property type="match status" value="2"/>
</dbReference>
<dbReference type="SUPFAM" id="SSF53822">
    <property type="entry name" value="Periplasmic binding protein-like I"/>
    <property type="match status" value="1"/>
</dbReference>
<dbReference type="SUPFAM" id="SSF47413">
    <property type="entry name" value="lambda repressor-like DNA-binding domains"/>
    <property type="match status" value="1"/>
</dbReference>
<dbReference type="SMART" id="SM00354">
    <property type="entry name" value="HTH_LACI"/>
    <property type="match status" value="1"/>
</dbReference>